<evidence type="ECO:0000256" key="11">
    <source>
        <dbReference type="SAM" id="MobiDB-lite"/>
    </source>
</evidence>
<dbReference type="GO" id="GO:0005737">
    <property type="term" value="C:cytoplasm"/>
    <property type="evidence" value="ECO:0007669"/>
    <property type="project" value="TreeGrafter"/>
</dbReference>
<dbReference type="HOGENOM" id="CLU_446919_0_0_1"/>
<dbReference type="GO" id="GO:0004518">
    <property type="term" value="F:nuclease activity"/>
    <property type="evidence" value="ECO:0007669"/>
    <property type="project" value="UniProtKB-KW"/>
</dbReference>
<evidence type="ECO:0000313" key="14">
    <source>
        <dbReference type="Proteomes" id="UP000053424"/>
    </source>
</evidence>
<dbReference type="PANTHER" id="PTHR15822">
    <property type="entry name" value="TRAF AND TNF RECEPTOR-ASSOCIATED PROTEIN"/>
    <property type="match status" value="1"/>
</dbReference>
<dbReference type="GO" id="GO:0006302">
    <property type="term" value="P:double-strand break repair"/>
    <property type="evidence" value="ECO:0007669"/>
    <property type="project" value="TreeGrafter"/>
</dbReference>
<comment type="cofactor">
    <cofactor evidence="1">
        <name>Mn(2+)</name>
        <dbReference type="ChEBI" id="CHEBI:29035"/>
    </cofactor>
</comment>
<dbReference type="PANTHER" id="PTHR15822:SF4">
    <property type="entry name" value="TYROSYL-DNA PHOSPHODIESTERASE 2"/>
    <property type="match status" value="1"/>
</dbReference>
<dbReference type="GO" id="GO:0070260">
    <property type="term" value="F:5'-tyrosyl-DNA phosphodiesterase activity"/>
    <property type="evidence" value="ECO:0007669"/>
    <property type="project" value="TreeGrafter"/>
</dbReference>
<evidence type="ECO:0000256" key="8">
    <source>
        <dbReference type="ARBA" id="ARBA00022842"/>
    </source>
</evidence>
<protein>
    <recommendedName>
        <fullName evidence="12">Endonuclease/exonuclease/phosphatase domain-containing protein</fullName>
    </recommendedName>
</protein>
<dbReference type="InterPro" id="IPR005135">
    <property type="entry name" value="Endo/exonuclease/phosphatase"/>
</dbReference>
<evidence type="ECO:0000256" key="1">
    <source>
        <dbReference type="ARBA" id="ARBA00001936"/>
    </source>
</evidence>
<evidence type="ECO:0000256" key="9">
    <source>
        <dbReference type="ARBA" id="ARBA00023204"/>
    </source>
</evidence>
<dbReference type="GO" id="GO:0046872">
    <property type="term" value="F:metal ion binding"/>
    <property type="evidence" value="ECO:0007669"/>
    <property type="project" value="UniProtKB-KW"/>
</dbReference>
<dbReference type="EMBL" id="KN831784">
    <property type="protein sequence ID" value="KIM39833.1"/>
    <property type="molecule type" value="Genomic_DNA"/>
</dbReference>
<dbReference type="Proteomes" id="UP000053424">
    <property type="component" value="Unassembled WGS sequence"/>
</dbReference>
<gene>
    <name evidence="13" type="ORF">M413DRAFT_29009</name>
</gene>
<feature type="compositionally biased region" description="Acidic residues" evidence="11">
    <location>
        <begin position="22"/>
        <end position="37"/>
    </location>
</feature>
<evidence type="ECO:0000256" key="7">
    <source>
        <dbReference type="ARBA" id="ARBA00022801"/>
    </source>
</evidence>
<dbReference type="CDD" id="cd09080">
    <property type="entry name" value="TDP2"/>
    <property type="match status" value="1"/>
</dbReference>
<feature type="compositionally biased region" description="Low complexity" evidence="11">
    <location>
        <begin position="455"/>
        <end position="517"/>
    </location>
</feature>
<comment type="subcellular location">
    <subcellularLocation>
        <location evidence="3">Nucleus</location>
        <location evidence="3">PML body</location>
    </subcellularLocation>
</comment>
<evidence type="ECO:0000256" key="5">
    <source>
        <dbReference type="ARBA" id="ARBA00022723"/>
    </source>
</evidence>
<feature type="region of interest" description="Disordered" evidence="11">
    <location>
        <begin position="1"/>
        <end position="40"/>
    </location>
</feature>
<dbReference type="AlphaFoldDB" id="A0A0C2XQD0"/>
<dbReference type="STRING" id="686832.A0A0C2XQD0"/>
<keyword evidence="5" id="KW-0479">Metal-binding</keyword>
<keyword evidence="4" id="KW-0540">Nuclease</keyword>
<evidence type="ECO:0000259" key="12">
    <source>
        <dbReference type="Pfam" id="PF03372"/>
    </source>
</evidence>
<feature type="domain" description="Endonuclease/exonuclease/phosphatase" evidence="12">
    <location>
        <begin position="91"/>
        <end position="343"/>
    </location>
</feature>
<evidence type="ECO:0000256" key="4">
    <source>
        <dbReference type="ARBA" id="ARBA00022722"/>
    </source>
</evidence>
<evidence type="ECO:0000256" key="10">
    <source>
        <dbReference type="ARBA" id="ARBA00023242"/>
    </source>
</evidence>
<evidence type="ECO:0000256" key="3">
    <source>
        <dbReference type="ARBA" id="ARBA00004322"/>
    </source>
</evidence>
<keyword evidence="8" id="KW-0460">Magnesium</keyword>
<evidence type="ECO:0000313" key="13">
    <source>
        <dbReference type="EMBL" id="KIM39833.1"/>
    </source>
</evidence>
<proteinExistence type="predicted"/>
<evidence type="ECO:0000256" key="6">
    <source>
        <dbReference type="ARBA" id="ARBA00022763"/>
    </source>
</evidence>
<accession>A0A0C2XQD0</accession>
<keyword evidence="6" id="KW-0227">DNA damage</keyword>
<feature type="compositionally biased region" description="Basic and acidic residues" evidence="11">
    <location>
        <begin position="1"/>
        <end position="12"/>
    </location>
</feature>
<dbReference type="GO" id="GO:0003697">
    <property type="term" value="F:single-stranded DNA binding"/>
    <property type="evidence" value="ECO:0007669"/>
    <property type="project" value="TreeGrafter"/>
</dbReference>
<sequence length="543" mass="59126">MPSESTRRREPEQEVPFIPPGIDDDEDEEEVEDEEDQQSGILHTLVRLKPYRFRPSKNAWKHTPTSGMQVNPDKEYKLEERKEPCETLRIITWNIDFVTDHKEDRLDAALRHIELDVLRCKEYEAPEPCVIMLQEVHESVLPYLLRDEWVRRWFVVTPVTKEKWPPGSFYGNVTLVARSLNIAECHILHYGVTAQQRTSLCVKIKLHYPGTQEKAVIALVNTHLESMPQGQPARPKQLEMCARFLRLNGVRGGVVAGDMNTICPEDATIAKEVGLRDSWRKGEVDGGKTWGFQGQNEANYPTNRLDKVLYLPGMGYKLDEPRRIGVGARIREGTREELWVSDHYGLETTLRMLPRKQPALLLAASAAAQLTINTPLSVVVCQPLLISWSGGTPPYFLPSAPALLDFGTQTGTSITWTVNVTAGTSLGLNLRDSTGALAQSAAFTVQASSNTACLTASSTPPSSGTTTGAGTTTANTTPVTPTTSQQAPVTTPTTSKTETSTKPTGAATSPATSASSAAALPNTVGGKTGLAVGVGAALFALLA</sequence>
<keyword evidence="7" id="KW-0378">Hydrolase</keyword>
<feature type="region of interest" description="Disordered" evidence="11">
    <location>
        <begin position="454"/>
        <end position="517"/>
    </location>
</feature>
<organism evidence="13 14">
    <name type="scientific">Hebeloma cylindrosporum</name>
    <dbReference type="NCBI Taxonomy" id="76867"/>
    <lineage>
        <taxon>Eukaryota</taxon>
        <taxon>Fungi</taxon>
        <taxon>Dikarya</taxon>
        <taxon>Basidiomycota</taxon>
        <taxon>Agaricomycotina</taxon>
        <taxon>Agaricomycetes</taxon>
        <taxon>Agaricomycetidae</taxon>
        <taxon>Agaricales</taxon>
        <taxon>Agaricineae</taxon>
        <taxon>Hymenogastraceae</taxon>
        <taxon>Hebeloma</taxon>
    </lineage>
</organism>
<dbReference type="Gene3D" id="3.60.10.10">
    <property type="entry name" value="Endonuclease/exonuclease/phosphatase"/>
    <property type="match status" value="1"/>
</dbReference>
<keyword evidence="10" id="KW-0539">Nucleus</keyword>
<dbReference type="SUPFAM" id="SSF56219">
    <property type="entry name" value="DNase I-like"/>
    <property type="match status" value="1"/>
</dbReference>
<dbReference type="Pfam" id="PF03372">
    <property type="entry name" value="Exo_endo_phos"/>
    <property type="match status" value="1"/>
</dbReference>
<comment type="cofactor">
    <cofactor evidence="2">
        <name>Mg(2+)</name>
        <dbReference type="ChEBI" id="CHEBI:18420"/>
    </cofactor>
</comment>
<dbReference type="InterPro" id="IPR051547">
    <property type="entry name" value="TDP2-like"/>
</dbReference>
<reference evidence="13 14" key="1">
    <citation type="submission" date="2014-04" db="EMBL/GenBank/DDBJ databases">
        <authorList>
            <consortium name="DOE Joint Genome Institute"/>
            <person name="Kuo A."/>
            <person name="Gay G."/>
            <person name="Dore J."/>
            <person name="Kohler A."/>
            <person name="Nagy L.G."/>
            <person name="Floudas D."/>
            <person name="Copeland A."/>
            <person name="Barry K.W."/>
            <person name="Cichocki N."/>
            <person name="Veneault-Fourrey C."/>
            <person name="LaButti K."/>
            <person name="Lindquist E.A."/>
            <person name="Lipzen A."/>
            <person name="Lundell T."/>
            <person name="Morin E."/>
            <person name="Murat C."/>
            <person name="Sun H."/>
            <person name="Tunlid A."/>
            <person name="Henrissat B."/>
            <person name="Grigoriev I.V."/>
            <person name="Hibbett D.S."/>
            <person name="Martin F."/>
            <person name="Nordberg H.P."/>
            <person name="Cantor M.N."/>
            <person name="Hua S.X."/>
        </authorList>
    </citation>
    <scope>NUCLEOTIDE SEQUENCE [LARGE SCALE GENOMIC DNA]</scope>
    <source>
        <strain evidence="14">h7</strain>
    </source>
</reference>
<keyword evidence="9" id="KW-0234">DNA repair</keyword>
<keyword evidence="14" id="KW-1185">Reference proteome</keyword>
<name>A0A0C2XQD0_HEBCY</name>
<dbReference type="InterPro" id="IPR036691">
    <property type="entry name" value="Endo/exonu/phosph_ase_sf"/>
</dbReference>
<dbReference type="OrthoDB" id="9975959at2759"/>
<reference evidence="14" key="2">
    <citation type="submission" date="2015-01" db="EMBL/GenBank/DDBJ databases">
        <title>Evolutionary Origins and Diversification of the Mycorrhizal Mutualists.</title>
        <authorList>
            <consortium name="DOE Joint Genome Institute"/>
            <consortium name="Mycorrhizal Genomics Consortium"/>
            <person name="Kohler A."/>
            <person name="Kuo A."/>
            <person name="Nagy L.G."/>
            <person name="Floudas D."/>
            <person name="Copeland A."/>
            <person name="Barry K.W."/>
            <person name="Cichocki N."/>
            <person name="Veneault-Fourrey C."/>
            <person name="LaButti K."/>
            <person name="Lindquist E.A."/>
            <person name="Lipzen A."/>
            <person name="Lundell T."/>
            <person name="Morin E."/>
            <person name="Murat C."/>
            <person name="Riley R."/>
            <person name="Ohm R."/>
            <person name="Sun H."/>
            <person name="Tunlid A."/>
            <person name="Henrissat B."/>
            <person name="Grigoriev I.V."/>
            <person name="Hibbett D.S."/>
            <person name="Martin F."/>
        </authorList>
    </citation>
    <scope>NUCLEOTIDE SEQUENCE [LARGE SCALE GENOMIC DNA]</scope>
    <source>
        <strain evidence="14">h7</strain>
    </source>
</reference>
<evidence type="ECO:0000256" key="2">
    <source>
        <dbReference type="ARBA" id="ARBA00001946"/>
    </source>
</evidence>